<reference evidence="3 5" key="2">
    <citation type="journal article" date="2004" name="Nat. Biotechnol.">
        <title>Complete genome sequence of the metabolically versatile photosynthetic bacterium Rhodopseudomonas palustris.</title>
        <authorList>
            <person name="Larimer F.W."/>
            <person name="Chain P."/>
            <person name="Hauser L."/>
            <person name="Lamerdin J."/>
            <person name="Malfatti S."/>
            <person name="Do L."/>
            <person name="Land M.L."/>
            <person name="Pelletier D.A."/>
            <person name="Beatty J.T."/>
            <person name="Lang A.S."/>
            <person name="Tabita F.R."/>
            <person name="Gibson J.L."/>
            <person name="Hanson T.E."/>
            <person name="Bobst C."/>
            <person name="Torres J.L."/>
            <person name="Peres C."/>
            <person name="Harrison F.H."/>
            <person name="Gibson J."/>
            <person name="Harwood C.S."/>
        </authorList>
    </citation>
    <scope>NUCLEOTIDE SEQUENCE [LARGE SCALE GENOMIC DNA]</scope>
    <source>
        <strain evidence="5">ATCC BAA-98 / CGA009</strain>
        <strain evidence="3">CGA009</strain>
    </source>
</reference>
<dbReference type="PANTHER" id="PTHR44119">
    <property type="entry name" value="MAGNESIUM-CHELATASE SUBUNIT CHLH, CHLOROPLASTIC"/>
    <property type="match status" value="1"/>
</dbReference>
<dbReference type="EMBL" id="BX572600">
    <property type="protein sequence ID" value="CAE27840.1"/>
    <property type="molecule type" value="Genomic_DNA"/>
</dbReference>
<dbReference type="GO" id="GO:0051116">
    <property type="term" value="F:cobaltochelatase activity"/>
    <property type="evidence" value="ECO:0007669"/>
    <property type="project" value="UniProtKB-EC"/>
</dbReference>
<feature type="domain" description="CobN/magnesium chelatase" evidence="2">
    <location>
        <begin position="133"/>
        <end position="1185"/>
    </location>
</feature>
<keyword evidence="1" id="KW-1133">Transmembrane helix</keyword>
<dbReference type="HOGENOM" id="CLU_002017_4_1_5"/>
<dbReference type="GeneID" id="66893458"/>
<accession>Q6N763</accession>
<dbReference type="EC" id="6.6.1.2" evidence="4"/>
<dbReference type="NCBIfam" id="NF004644">
    <property type="entry name" value="PRK05989.2-2"/>
    <property type="match status" value="1"/>
</dbReference>
<reference evidence="4" key="1">
    <citation type="submission" date="2003-07" db="EMBL/GenBank/DDBJ databases">
        <authorList>
            <consortium name="Rhodopseudomonas genome consortium"/>
            <person name="Larimer F."/>
            <person name="Harwood C."/>
        </authorList>
    </citation>
    <scope>NUCLEOTIDE SEQUENCE</scope>
    <source>
        <strain evidence="4">CGA009</strain>
    </source>
</reference>
<evidence type="ECO:0000259" key="2">
    <source>
        <dbReference type="Pfam" id="PF02514"/>
    </source>
</evidence>
<feature type="transmembrane region" description="Helical" evidence="1">
    <location>
        <begin position="1266"/>
        <end position="1285"/>
    </location>
</feature>
<dbReference type="STRING" id="258594.RPA2399"/>
<sequence length="1300" mass="141439">MQIALNLRSALIALLLVFVPLVDGARAVDDQPRVRIIATDFVLKGKLDRIANIAQRQGVTLDHVYVDAPGDPKAWISSVDLVILDTPRPGDAAKVQERVGADLAASDRPWLRVGGGQPAFANMSPPQARRLSGYYAGGGEANLTAMFAYLAASKAGTDTSTIAAPVPLASRGFYHPSAPHPFADIDAYLAWGAQRWKPEAPKVAFIIHPGLLAGFETAAIDMMITRAEAAGLLPVAFWFEARDPEALQQVLGPGKADVIVIATHLQNGSARSAEFRKLDVPVLQAISSRAGSPEQWAAAQSGIAQQLVAPFLAVPESLGVSDAIVTDALEDGRPTPMPEQVEALIAKARRLAVLRHKPAAEKKLALMFWNYPPGDKNFSASNLNVPRSVQRLISALAKAGYAVPPLGENQLIEIGQALLGGIYHPETLPELHKRGYAATFPVRTYRAWLDRLPAARRDELIARWGQPEVAQTVFEIDGERQFVVPRYEVGHLALMPQPQRGGGGGSNYHDTQEPPSHAYLAAYLLLADRGADALIHFGTHGTQEWTPGKDRGLAVTDYPFLSVGDLPVLYPYIQDNIAEAVQAKRRGRAVTVSHQTPPFAPAGLYDELRDLHAKIHEYIQLDDGNVRDQTAAEIRAIAIKSNINRDMSWDEGRMAGDFLGFLAALHDHIHELGRQSMPLGLHTFGEPATSDNRIATVMQQLGEPFYRQVGSQPDELFAADFSSFQATAPYRILRDVFASGGTVPSDAAPELKATLERAIVLDRRLTDTQEMEALLAGLAGRFVQPGAGGDPIRNPDVPSGRNIYPFESDKVPTRAAYDAGGAALSQLLDAYRTEHADAMPQKLAFSLWGSETMRHLGIQESQILHALGLRPVWDGGGRLVRLDIIPRAELGRARIDTVIQVTSVYRDQFDSFMRMLADAIERVAALDEPDNAVASNARALEARLIGRNQDAATARRLASLRMFSNAVGDYGTSLPGSVLKSASWDNEGSVADAYLDRLQYAYGSRDWGVRVGGNNLFAEQLKGVQAAVLSRSSKLHGLLSTDHSFEYLGGLSLAIRHLSGASPSLYVADLREQTSRVGSVARFLADELRSRYLNPHWIAGMQKEGYAGTLEILNAVNNLWGWQVTDPTSVRTDQWQAVHDTFVLDKHELGLAAWFKQSNPAAETQMIERMVEAVRKGYWKASEQTKRELVERLREIEDGPNSQITAAATRAFIAKLRAGFDLSAIAQPASEPASAPAPVSEAGGESVQGVVMQQVQASPGGDRPKWQLWGGLASLLVCFVIGVFMQGRSDVRLREERLST</sequence>
<gene>
    <name evidence="4" type="primary">cobN</name>
    <name evidence="3" type="ordered locus">RPA2399</name>
    <name evidence="4" type="ORF">TX73_012395</name>
</gene>
<dbReference type="KEGG" id="rpa:TX73_012395"/>
<name>Q6N763_RHOPA</name>
<dbReference type="PANTHER" id="PTHR44119:SF4">
    <property type="entry name" value="AEROBIC COBALTOCHELATASE SUBUNIT COBN"/>
    <property type="match status" value="1"/>
</dbReference>
<dbReference type="PhylomeDB" id="Q6N763"/>
<keyword evidence="1" id="KW-0812">Transmembrane</keyword>
<dbReference type="Proteomes" id="UP000001426">
    <property type="component" value="Chromosome"/>
</dbReference>
<evidence type="ECO:0000313" key="4">
    <source>
        <dbReference type="EMBL" id="WCL92558.1"/>
    </source>
</evidence>
<dbReference type="CDD" id="cd10150">
    <property type="entry name" value="CobN_like"/>
    <property type="match status" value="1"/>
</dbReference>
<dbReference type="EMBL" id="CP116810">
    <property type="protein sequence ID" value="WCL92558.1"/>
    <property type="molecule type" value="Genomic_DNA"/>
</dbReference>
<reference evidence="4" key="3">
    <citation type="submission" date="2022-12" db="EMBL/GenBank/DDBJ databases">
        <title>Complete genome sequence of Rhodopseudomonas palustris CGA0092 and corrections to the R. palustris CGA009 genome sequence.</title>
        <authorList>
            <person name="Mazny B.R."/>
            <person name="Sheff O.F."/>
            <person name="LaSarre B."/>
            <person name="McKinlay A."/>
            <person name="McKinlay J.B."/>
        </authorList>
    </citation>
    <scope>NUCLEOTIDE SEQUENCE</scope>
    <source>
        <strain evidence="4">CGA009</strain>
    </source>
</reference>
<organism evidence="3">
    <name type="scientific">Rhodopseudomonas palustris (strain ATCC BAA-98 / CGA009)</name>
    <dbReference type="NCBI Taxonomy" id="258594"/>
    <lineage>
        <taxon>Bacteria</taxon>
        <taxon>Pseudomonadati</taxon>
        <taxon>Pseudomonadota</taxon>
        <taxon>Alphaproteobacteria</taxon>
        <taxon>Hyphomicrobiales</taxon>
        <taxon>Nitrobacteraceae</taxon>
        <taxon>Rhodopseudomonas</taxon>
    </lineage>
</organism>
<keyword evidence="4" id="KW-0436">Ligase</keyword>
<dbReference type="eggNOG" id="COG1429">
    <property type="taxonomic scope" value="Bacteria"/>
</dbReference>
<dbReference type="Pfam" id="PF02514">
    <property type="entry name" value="CobN-Mg_chel"/>
    <property type="match status" value="1"/>
</dbReference>
<protein>
    <submittedName>
        <fullName evidence="3">CobN/Magnesium chelatase family</fullName>
    </submittedName>
    <submittedName>
        <fullName evidence="4">Cobaltochelatase subunit CobN</fullName>
        <ecNumber evidence="4">6.6.1.2</ecNumber>
    </submittedName>
</protein>
<evidence type="ECO:0000313" key="3">
    <source>
        <dbReference type="EMBL" id="CAE27840.1"/>
    </source>
</evidence>
<proteinExistence type="predicted"/>
<keyword evidence="1" id="KW-0472">Membrane</keyword>
<dbReference type="InterPro" id="IPR003672">
    <property type="entry name" value="CobN/Mg_chltase"/>
</dbReference>
<evidence type="ECO:0000313" key="5">
    <source>
        <dbReference type="Proteomes" id="UP000001426"/>
    </source>
</evidence>
<keyword evidence="5" id="KW-1185">Reference proteome</keyword>
<dbReference type="RefSeq" id="WP_011157950.1">
    <property type="nucleotide sequence ID" value="NZ_CP116810.1"/>
</dbReference>
<evidence type="ECO:0000256" key="1">
    <source>
        <dbReference type="SAM" id="Phobius"/>
    </source>
</evidence>